<sequence length="72" mass="8470">MGRGLRLLGGRLLRLVLEWALALRTLTVLLSLMGLPQSVLIIIRGLRLCRHRHRHLWRHPMFLLIRMARSEI</sequence>
<proteinExistence type="predicted"/>
<name>A0A9Q0F1W4_9ROSI</name>
<dbReference type="EMBL" id="JAKUCV010007441">
    <property type="protein sequence ID" value="KAJ4823496.1"/>
    <property type="molecule type" value="Genomic_DNA"/>
</dbReference>
<keyword evidence="1" id="KW-0472">Membrane</keyword>
<keyword evidence="3" id="KW-1185">Reference proteome</keyword>
<reference evidence="2" key="2">
    <citation type="journal article" date="2023" name="Plants (Basel)">
        <title>Annotation of the Turnera subulata (Passifloraceae) Draft Genome Reveals the S-Locus Evolved after the Divergence of Turneroideae from Passifloroideae in a Stepwise Manner.</title>
        <authorList>
            <person name="Henning P.M."/>
            <person name="Roalson E.H."/>
            <person name="Mir W."/>
            <person name="McCubbin A.G."/>
            <person name="Shore J.S."/>
        </authorList>
    </citation>
    <scope>NUCLEOTIDE SEQUENCE</scope>
    <source>
        <strain evidence="2">F60SS</strain>
    </source>
</reference>
<gene>
    <name evidence="2" type="ORF">Tsubulata_015528</name>
</gene>
<accession>A0A9Q0F1W4</accession>
<evidence type="ECO:0000313" key="2">
    <source>
        <dbReference type="EMBL" id="KAJ4823496.1"/>
    </source>
</evidence>
<evidence type="ECO:0000256" key="1">
    <source>
        <dbReference type="SAM" id="Phobius"/>
    </source>
</evidence>
<feature type="transmembrane region" description="Helical" evidence="1">
    <location>
        <begin position="20"/>
        <end position="43"/>
    </location>
</feature>
<keyword evidence="1" id="KW-1133">Transmembrane helix</keyword>
<dbReference type="Proteomes" id="UP001141552">
    <property type="component" value="Unassembled WGS sequence"/>
</dbReference>
<organism evidence="2 3">
    <name type="scientific">Turnera subulata</name>
    <dbReference type="NCBI Taxonomy" id="218843"/>
    <lineage>
        <taxon>Eukaryota</taxon>
        <taxon>Viridiplantae</taxon>
        <taxon>Streptophyta</taxon>
        <taxon>Embryophyta</taxon>
        <taxon>Tracheophyta</taxon>
        <taxon>Spermatophyta</taxon>
        <taxon>Magnoliopsida</taxon>
        <taxon>eudicotyledons</taxon>
        <taxon>Gunneridae</taxon>
        <taxon>Pentapetalae</taxon>
        <taxon>rosids</taxon>
        <taxon>fabids</taxon>
        <taxon>Malpighiales</taxon>
        <taxon>Passifloraceae</taxon>
        <taxon>Turnera</taxon>
    </lineage>
</organism>
<evidence type="ECO:0000313" key="3">
    <source>
        <dbReference type="Proteomes" id="UP001141552"/>
    </source>
</evidence>
<protein>
    <submittedName>
        <fullName evidence="2">Uncharacterized protein</fullName>
    </submittedName>
</protein>
<reference evidence="2" key="1">
    <citation type="submission" date="2022-02" db="EMBL/GenBank/DDBJ databases">
        <authorList>
            <person name="Henning P.M."/>
            <person name="McCubbin A.G."/>
            <person name="Shore J.S."/>
        </authorList>
    </citation>
    <scope>NUCLEOTIDE SEQUENCE</scope>
    <source>
        <strain evidence="2">F60SS</strain>
        <tissue evidence="2">Leaves</tissue>
    </source>
</reference>
<dbReference type="AlphaFoldDB" id="A0A9Q0F1W4"/>
<keyword evidence="1" id="KW-0812">Transmembrane</keyword>
<comment type="caution">
    <text evidence="2">The sequence shown here is derived from an EMBL/GenBank/DDBJ whole genome shotgun (WGS) entry which is preliminary data.</text>
</comment>